<evidence type="ECO:0000313" key="2">
    <source>
        <dbReference type="EMBL" id="MDT0430676.1"/>
    </source>
</evidence>
<gene>
    <name evidence="2" type="ORF">RM649_23890</name>
</gene>
<keyword evidence="1" id="KW-0812">Transmembrane</keyword>
<feature type="transmembrane region" description="Helical" evidence="1">
    <location>
        <begin position="87"/>
        <end position="106"/>
    </location>
</feature>
<sequence length="154" mass="16393">MTFHEVQDALDDVRRRSAQARAEHVRHGLSWPYLLAEALLVFTAFASYDLPNPWGGAVLLPSLLLAMGTIAVYLRKAPVRMPLTYKGALLGAAAGLVLVGLFRLLSDVAGAVGVPAPHVVAAAALCVAGVLAAHRWGTVVVARELRGHDGSRRR</sequence>
<reference evidence="3" key="1">
    <citation type="submission" date="2023-07" db="EMBL/GenBank/DDBJ databases">
        <title>30 novel species of actinomycetes from the DSMZ collection.</title>
        <authorList>
            <person name="Nouioui I."/>
        </authorList>
    </citation>
    <scope>NUCLEOTIDE SEQUENCE [LARGE SCALE GENOMIC DNA]</scope>
    <source>
        <strain evidence="3">DSM 41770</strain>
    </source>
</reference>
<keyword evidence="1" id="KW-0472">Membrane</keyword>
<evidence type="ECO:0000256" key="1">
    <source>
        <dbReference type="SAM" id="Phobius"/>
    </source>
</evidence>
<organism evidence="2 3">
    <name type="scientific">Streptomyces salyersiae</name>
    <dbReference type="NCBI Taxonomy" id="3075530"/>
    <lineage>
        <taxon>Bacteria</taxon>
        <taxon>Bacillati</taxon>
        <taxon>Actinomycetota</taxon>
        <taxon>Actinomycetes</taxon>
        <taxon>Kitasatosporales</taxon>
        <taxon>Streptomycetaceae</taxon>
        <taxon>Streptomyces</taxon>
    </lineage>
</organism>
<evidence type="ECO:0008006" key="4">
    <source>
        <dbReference type="Google" id="ProtNLM"/>
    </source>
</evidence>
<feature type="transmembrane region" description="Helical" evidence="1">
    <location>
        <begin position="31"/>
        <end position="48"/>
    </location>
</feature>
<proteinExistence type="predicted"/>
<evidence type="ECO:0000313" key="3">
    <source>
        <dbReference type="Proteomes" id="UP001183777"/>
    </source>
</evidence>
<feature type="transmembrane region" description="Helical" evidence="1">
    <location>
        <begin position="118"/>
        <end position="136"/>
    </location>
</feature>
<accession>A0ABU2RP90</accession>
<name>A0ABU2RP90_9ACTN</name>
<comment type="caution">
    <text evidence="2">The sequence shown here is derived from an EMBL/GenBank/DDBJ whole genome shotgun (WGS) entry which is preliminary data.</text>
</comment>
<dbReference type="Proteomes" id="UP001183777">
    <property type="component" value="Unassembled WGS sequence"/>
</dbReference>
<protein>
    <recommendedName>
        <fullName evidence="4">Integral membrane protein</fullName>
    </recommendedName>
</protein>
<dbReference type="RefSeq" id="WP_311659732.1">
    <property type="nucleotide sequence ID" value="NZ_JAVREX010000011.1"/>
</dbReference>
<feature type="transmembrane region" description="Helical" evidence="1">
    <location>
        <begin position="54"/>
        <end position="75"/>
    </location>
</feature>
<keyword evidence="3" id="KW-1185">Reference proteome</keyword>
<dbReference type="EMBL" id="JAVREX010000011">
    <property type="protein sequence ID" value="MDT0430676.1"/>
    <property type="molecule type" value="Genomic_DNA"/>
</dbReference>
<keyword evidence="1" id="KW-1133">Transmembrane helix</keyword>